<proteinExistence type="predicted"/>
<organism evidence="3 4">
    <name type="scientific">Meristemomyces frigidus</name>
    <dbReference type="NCBI Taxonomy" id="1508187"/>
    <lineage>
        <taxon>Eukaryota</taxon>
        <taxon>Fungi</taxon>
        <taxon>Dikarya</taxon>
        <taxon>Ascomycota</taxon>
        <taxon>Pezizomycotina</taxon>
        <taxon>Dothideomycetes</taxon>
        <taxon>Dothideomycetidae</taxon>
        <taxon>Mycosphaerellales</taxon>
        <taxon>Teratosphaeriaceae</taxon>
        <taxon>Meristemomyces</taxon>
    </lineage>
</organism>
<dbReference type="PANTHER" id="PTHR37919:SF2">
    <property type="entry name" value="EXPERA DOMAIN-CONTAINING PROTEIN"/>
    <property type="match status" value="1"/>
</dbReference>
<keyword evidence="2" id="KW-0812">Transmembrane</keyword>
<dbReference type="Proteomes" id="UP001310890">
    <property type="component" value="Unassembled WGS sequence"/>
</dbReference>
<reference evidence="3" key="1">
    <citation type="submission" date="2023-08" db="EMBL/GenBank/DDBJ databases">
        <title>Black Yeasts Isolated from many extreme environments.</title>
        <authorList>
            <person name="Coleine C."/>
            <person name="Stajich J.E."/>
            <person name="Selbmann L."/>
        </authorList>
    </citation>
    <scope>NUCLEOTIDE SEQUENCE</scope>
    <source>
        <strain evidence="3">CCFEE 5401</strain>
    </source>
</reference>
<keyword evidence="2" id="KW-1133">Transmembrane helix</keyword>
<feature type="transmembrane region" description="Helical" evidence="2">
    <location>
        <begin position="258"/>
        <end position="279"/>
    </location>
</feature>
<dbReference type="PANTHER" id="PTHR37919">
    <property type="entry name" value="PROTEIN CBG05606"/>
    <property type="match status" value="1"/>
</dbReference>
<comment type="caution">
    <text evidence="3">The sequence shown here is derived from an EMBL/GenBank/DDBJ whole genome shotgun (WGS) entry which is preliminary data.</text>
</comment>
<sequence>MVATRSHPTEFVAPATETAAKSSPTKRPTRTSAAPSTTASDTIYAVPSASTTRTAYVRPSTSTAPSMPSQPFVRPQITSYTAPSRRTTTWTHTPSNLTLTWLAISLPLVIWDTGYVLLRPHSMPGGSLQWPLWMPYELYGQVDHVYGWKSWDAHNGWTAAQGTFNVFETVAYGVYLYWVYTYGKQEKVQGRGAPDVGTLGRLKALGESRTVHGKIATWAVLVAFSTASLTFFKTVLYWLVEAYSGFDNIGHNDVMSLIFLWIIPNGAWLVLPLYMMYVFGAEILQGLETAAEGGRKVR</sequence>
<evidence type="ECO:0000313" key="4">
    <source>
        <dbReference type="Proteomes" id="UP001310890"/>
    </source>
</evidence>
<feature type="compositionally biased region" description="Low complexity" evidence="1">
    <location>
        <begin position="30"/>
        <end position="40"/>
    </location>
</feature>
<feature type="transmembrane region" description="Helical" evidence="2">
    <location>
        <begin position="99"/>
        <end position="118"/>
    </location>
</feature>
<evidence type="ECO:0000256" key="1">
    <source>
        <dbReference type="SAM" id="MobiDB-lite"/>
    </source>
</evidence>
<feature type="compositionally biased region" description="Polar residues" evidence="1">
    <location>
        <begin position="55"/>
        <end position="69"/>
    </location>
</feature>
<keyword evidence="2" id="KW-0472">Membrane</keyword>
<feature type="region of interest" description="Disordered" evidence="1">
    <location>
        <begin position="1"/>
        <end position="40"/>
    </location>
</feature>
<dbReference type="AlphaFoldDB" id="A0AAN7TBW7"/>
<dbReference type="EMBL" id="JAVRRL010000054">
    <property type="protein sequence ID" value="KAK5110066.1"/>
    <property type="molecule type" value="Genomic_DNA"/>
</dbReference>
<protein>
    <submittedName>
        <fullName evidence="3">Uncharacterized protein</fullName>
    </submittedName>
</protein>
<gene>
    <name evidence="3" type="ORF">LTR62_006311</name>
</gene>
<accession>A0AAN7TBW7</accession>
<evidence type="ECO:0000256" key="2">
    <source>
        <dbReference type="SAM" id="Phobius"/>
    </source>
</evidence>
<name>A0AAN7TBW7_9PEZI</name>
<feature type="region of interest" description="Disordered" evidence="1">
    <location>
        <begin position="55"/>
        <end position="74"/>
    </location>
</feature>
<feature type="transmembrane region" description="Helical" evidence="2">
    <location>
        <begin position="215"/>
        <end position="238"/>
    </location>
</feature>
<evidence type="ECO:0000313" key="3">
    <source>
        <dbReference type="EMBL" id="KAK5110066.1"/>
    </source>
</evidence>